<reference evidence="2" key="2">
    <citation type="submission" date="2022-10" db="EMBL/GenBank/DDBJ databases">
        <authorList>
            <person name="Ngo T.-E."/>
        </authorList>
    </citation>
    <scope>NUCLEOTIDE SEQUENCE</scope>
    <source>
        <strain evidence="2">JHB</strain>
    </source>
</reference>
<gene>
    <name evidence="2" type="ORF">BJP36_36865</name>
</gene>
<dbReference type="Proteomes" id="UP000176944">
    <property type="component" value="Chromosome"/>
</dbReference>
<organism evidence="2">
    <name type="scientific">Moorena producens (strain JHB)</name>
    <dbReference type="NCBI Taxonomy" id="1454205"/>
    <lineage>
        <taxon>Bacteria</taxon>
        <taxon>Bacillati</taxon>
        <taxon>Cyanobacteriota</taxon>
        <taxon>Cyanophyceae</taxon>
        <taxon>Coleofasciculales</taxon>
        <taxon>Coleofasciculaceae</taxon>
        <taxon>Moorena</taxon>
    </lineage>
</organism>
<accession>A0A9Q9SU52</accession>
<evidence type="ECO:0000256" key="1">
    <source>
        <dbReference type="SAM" id="MobiDB-lite"/>
    </source>
</evidence>
<name>A0A9Q9SU52_MOOP1</name>
<reference evidence="2" key="1">
    <citation type="journal article" date="2017" name="Proc. Natl. Acad. Sci. U.S.A.">
        <title>Comparative genomics uncovers the prolific and distinctive metabolic potential of the cyanobacterial genus Moorea.</title>
        <authorList>
            <person name="Leao T."/>
            <person name="Castelao G."/>
            <person name="Korobeynikov A."/>
            <person name="Monroe E.A."/>
            <person name="Podell S."/>
            <person name="Glukhov E."/>
            <person name="Allen E.E."/>
            <person name="Gerwick W.H."/>
            <person name="Gerwick L."/>
        </authorList>
    </citation>
    <scope>NUCLEOTIDE SEQUENCE</scope>
    <source>
        <strain evidence="2">JHB</strain>
    </source>
</reference>
<dbReference type="AlphaFoldDB" id="A0A9Q9SU52"/>
<proteinExistence type="predicted"/>
<feature type="region of interest" description="Disordered" evidence="1">
    <location>
        <begin position="1"/>
        <end position="22"/>
    </location>
</feature>
<evidence type="ECO:0000313" key="2">
    <source>
        <dbReference type="EMBL" id="WAN69668.1"/>
    </source>
</evidence>
<sequence length="41" mass="4826">MTLAFRPRYANGHAKSDARYEPLRERKKQTLLSIRTYAFAP</sequence>
<dbReference type="EMBL" id="CP017708">
    <property type="protein sequence ID" value="WAN69668.1"/>
    <property type="molecule type" value="Genomic_DNA"/>
</dbReference>
<protein>
    <submittedName>
        <fullName evidence="2">Uncharacterized protein</fullName>
    </submittedName>
</protein>